<dbReference type="GO" id="GO:0004519">
    <property type="term" value="F:endonuclease activity"/>
    <property type="evidence" value="ECO:0007669"/>
    <property type="project" value="UniProtKB-KW"/>
</dbReference>
<reference evidence="2" key="1">
    <citation type="journal article" date="2023" name="PLoS Negl. Trop. Dis.">
        <title>A genome sequence for Biomphalaria pfeifferi, the major vector snail for the human-infecting parasite Schistosoma mansoni.</title>
        <authorList>
            <person name="Bu L."/>
            <person name="Lu L."/>
            <person name="Laidemitt M.R."/>
            <person name="Zhang S.M."/>
            <person name="Mutuku M."/>
            <person name="Mkoji G."/>
            <person name="Steinauer M."/>
            <person name="Loker E.S."/>
        </authorList>
    </citation>
    <scope>NUCLEOTIDE SEQUENCE</scope>
    <source>
        <strain evidence="2">KasaAsao</strain>
    </source>
</reference>
<accession>A0AAD8AMI8</accession>
<dbReference type="SUPFAM" id="SSF52980">
    <property type="entry name" value="Restriction endonuclease-like"/>
    <property type="match status" value="1"/>
</dbReference>
<feature type="domain" description="Putative restriction endonuclease" evidence="1">
    <location>
        <begin position="20"/>
        <end position="139"/>
    </location>
</feature>
<dbReference type="InterPro" id="IPR011335">
    <property type="entry name" value="Restrct_endonuc-II-like"/>
</dbReference>
<dbReference type="Gene3D" id="3.90.1570.10">
    <property type="entry name" value="tt1808, chain A"/>
    <property type="match status" value="1"/>
</dbReference>
<gene>
    <name evidence="2" type="ORF">Bpfe_031570</name>
</gene>
<sequence>MLAEVEEITDLSQTEENEMPSFNHSYICNRVLRQLFENEAIEALPELTLDIDKGITPDISVFEKNTIKPNFLRDFVRFPEMPIIAIEVISASQNIQDLLEKAELMVNNGIKAVWTIEPFSGSIFVTTKAGEEIFHNQEVESENIKVDFKQIFG</sequence>
<comment type="caution">
    <text evidence="2">The sequence shown here is derived from an EMBL/GenBank/DDBJ whole genome shotgun (WGS) entry which is preliminary data.</text>
</comment>
<evidence type="ECO:0000259" key="1">
    <source>
        <dbReference type="Pfam" id="PF05685"/>
    </source>
</evidence>
<name>A0AAD8AMI8_BIOPF</name>
<dbReference type="GO" id="GO:0006281">
    <property type="term" value="P:DNA repair"/>
    <property type="evidence" value="ECO:0007669"/>
    <property type="project" value="UniProtKB-ARBA"/>
</dbReference>
<dbReference type="InterPro" id="IPR008538">
    <property type="entry name" value="Uma2"/>
</dbReference>
<keyword evidence="3" id="KW-1185">Reference proteome</keyword>
<keyword evidence="2" id="KW-0378">Hydrolase</keyword>
<dbReference type="AlphaFoldDB" id="A0AAD8AMI8"/>
<dbReference type="CDD" id="cd06260">
    <property type="entry name" value="DUF820-like"/>
    <property type="match status" value="1"/>
</dbReference>
<evidence type="ECO:0000313" key="3">
    <source>
        <dbReference type="Proteomes" id="UP001233172"/>
    </source>
</evidence>
<dbReference type="Pfam" id="PF05685">
    <property type="entry name" value="Uma2"/>
    <property type="match status" value="1"/>
</dbReference>
<protein>
    <submittedName>
        <fullName evidence="2">Uma2 family endonuclease</fullName>
    </submittedName>
</protein>
<proteinExistence type="predicted"/>
<dbReference type="Proteomes" id="UP001233172">
    <property type="component" value="Unassembled WGS sequence"/>
</dbReference>
<reference evidence="2" key="2">
    <citation type="submission" date="2023-04" db="EMBL/GenBank/DDBJ databases">
        <authorList>
            <person name="Bu L."/>
            <person name="Lu L."/>
            <person name="Laidemitt M.R."/>
            <person name="Zhang S.M."/>
            <person name="Mutuku M."/>
            <person name="Mkoji G."/>
            <person name="Steinauer M."/>
            <person name="Loker E.S."/>
        </authorList>
    </citation>
    <scope>NUCLEOTIDE SEQUENCE</scope>
    <source>
        <strain evidence="2">KasaAsao</strain>
        <tissue evidence="2">Whole Snail</tissue>
    </source>
</reference>
<dbReference type="EMBL" id="JASAOG010000496">
    <property type="protein sequence ID" value="KAK0038626.1"/>
    <property type="molecule type" value="Genomic_DNA"/>
</dbReference>
<organism evidence="2 3">
    <name type="scientific">Biomphalaria pfeifferi</name>
    <name type="common">Bloodfluke planorb</name>
    <name type="synonym">Freshwater snail</name>
    <dbReference type="NCBI Taxonomy" id="112525"/>
    <lineage>
        <taxon>Eukaryota</taxon>
        <taxon>Metazoa</taxon>
        <taxon>Spiralia</taxon>
        <taxon>Lophotrochozoa</taxon>
        <taxon>Mollusca</taxon>
        <taxon>Gastropoda</taxon>
        <taxon>Heterobranchia</taxon>
        <taxon>Euthyneura</taxon>
        <taxon>Panpulmonata</taxon>
        <taxon>Hygrophila</taxon>
        <taxon>Lymnaeoidea</taxon>
        <taxon>Planorbidae</taxon>
        <taxon>Biomphalaria</taxon>
    </lineage>
</organism>
<evidence type="ECO:0000313" key="2">
    <source>
        <dbReference type="EMBL" id="KAK0038626.1"/>
    </source>
</evidence>
<keyword evidence="2" id="KW-0540">Nuclease</keyword>
<dbReference type="InterPro" id="IPR012296">
    <property type="entry name" value="Nuclease_put_TT1808"/>
</dbReference>
<keyword evidence="2" id="KW-0255">Endonuclease</keyword>